<dbReference type="Pfam" id="PF20027">
    <property type="entry name" value="DUF6435"/>
    <property type="match status" value="1"/>
</dbReference>
<organism evidence="1 2">
    <name type="scientific">Paraglaciecola polaris LMG 21857</name>
    <dbReference type="NCBI Taxonomy" id="1129793"/>
    <lineage>
        <taxon>Bacteria</taxon>
        <taxon>Pseudomonadati</taxon>
        <taxon>Pseudomonadota</taxon>
        <taxon>Gammaproteobacteria</taxon>
        <taxon>Alteromonadales</taxon>
        <taxon>Alteromonadaceae</taxon>
        <taxon>Paraglaciecola</taxon>
    </lineage>
</organism>
<protein>
    <recommendedName>
        <fullName evidence="3">Lacal_2735 family protein</fullName>
    </recommendedName>
</protein>
<evidence type="ECO:0008006" key="3">
    <source>
        <dbReference type="Google" id="ProtNLM"/>
    </source>
</evidence>
<comment type="caution">
    <text evidence="1">The sequence shown here is derived from an EMBL/GenBank/DDBJ whole genome shotgun (WGS) entry which is preliminary data.</text>
</comment>
<evidence type="ECO:0000313" key="1">
    <source>
        <dbReference type="EMBL" id="GAC34237.1"/>
    </source>
</evidence>
<sequence length="56" mass="6804">MFGFLKSSPVKKRRKQYDQKLEEAMLAQRKGDIRSYARLTAQAEEMWREIERLEKQ</sequence>
<dbReference type="EMBL" id="BAER01000096">
    <property type="protein sequence ID" value="GAC34237.1"/>
    <property type="molecule type" value="Genomic_DNA"/>
</dbReference>
<accession>K6ZVC0</accession>
<evidence type="ECO:0000313" key="2">
    <source>
        <dbReference type="Proteomes" id="UP000006322"/>
    </source>
</evidence>
<dbReference type="STRING" id="1129793.GPLA_3348"/>
<reference evidence="2" key="1">
    <citation type="journal article" date="2014" name="Environ. Microbiol.">
        <title>Comparative genomics of the marine bacterial genus Glaciecola reveals the high degree of genomic diversity and genomic characteristic for cold adaptation.</title>
        <authorList>
            <person name="Qin Q.L."/>
            <person name="Xie B.B."/>
            <person name="Yu Y."/>
            <person name="Shu Y.L."/>
            <person name="Rong J.C."/>
            <person name="Zhang Y.J."/>
            <person name="Zhao D.L."/>
            <person name="Chen X.L."/>
            <person name="Zhang X.Y."/>
            <person name="Chen B."/>
            <person name="Zhou B.C."/>
            <person name="Zhang Y.Z."/>
        </authorList>
    </citation>
    <scope>NUCLEOTIDE SEQUENCE [LARGE SCALE GENOMIC DNA]</scope>
    <source>
        <strain evidence="2">LMG 21857</strain>
    </source>
</reference>
<proteinExistence type="predicted"/>
<dbReference type="InterPro" id="IPR045493">
    <property type="entry name" value="DUF6435"/>
</dbReference>
<dbReference type="AlphaFoldDB" id="K6ZVC0"/>
<gene>
    <name evidence="1" type="ORF">GPLA_3348</name>
</gene>
<dbReference type="RefSeq" id="WP_007106003.1">
    <property type="nucleotide sequence ID" value="NZ_BAER01000096.1"/>
</dbReference>
<dbReference type="NCBIfam" id="NF033487">
    <property type="entry name" value="Lacal_2735_fam"/>
    <property type="match status" value="1"/>
</dbReference>
<name>K6ZVC0_9ALTE</name>
<dbReference type="Proteomes" id="UP000006322">
    <property type="component" value="Unassembled WGS sequence"/>
</dbReference>
<dbReference type="OrthoDB" id="292170at2"/>
<keyword evidence="2" id="KW-1185">Reference proteome</keyword>